<accession>A0A3D8GN56</accession>
<proteinExistence type="predicted"/>
<sequence>MVGMPKIELTAKVFEMQEWLINCKLEGASCLDSKVNFQGFVSKGRPRLPEGYETKVGERQRSPMFGQQSELSRVVCPKMPDVWTAK</sequence>
<protein>
    <submittedName>
        <fullName evidence="1">Uncharacterized protein</fullName>
    </submittedName>
</protein>
<organism evidence="1 2">
    <name type="scientific">Neobacillus piezotolerans</name>
    <dbReference type="NCBI Taxonomy" id="2259171"/>
    <lineage>
        <taxon>Bacteria</taxon>
        <taxon>Bacillati</taxon>
        <taxon>Bacillota</taxon>
        <taxon>Bacilli</taxon>
        <taxon>Bacillales</taxon>
        <taxon>Bacillaceae</taxon>
        <taxon>Neobacillus</taxon>
    </lineage>
</organism>
<dbReference type="EMBL" id="QNQT01000007">
    <property type="protein sequence ID" value="RDU35924.1"/>
    <property type="molecule type" value="Genomic_DNA"/>
</dbReference>
<dbReference type="Proteomes" id="UP000257144">
    <property type="component" value="Unassembled WGS sequence"/>
</dbReference>
<evidence type="ECO:0000313" key="1">
    <source>
        <dbReference type="EMBL" id="RDU35924.1"/>
    </source>
</evidence>
<gene>
    <name evidence="1" type="ORF">DRW41_15120</name>
</gene>
<reference evidence="1 2" key="1">
    <citation type="submission" date="2018-07" db="EMBL/GenBank/DDBJ databases">
        <title>Bacillus sp. YLB-04 draft genome sequence.</title>
        <authorList>
            <person name="Yu L."/>
            <person name="Tang X."/>
        </authorList>
    </citation>
    <scope>NUCLEOTIDE SEQUENCE [LARGE SCALE GENOMIC DNA]</scope>
    <source>
        <strain evidence="1 2">YLB-04</strain>
    </source>
</reference>
<name>A0A3D8GN56_9BACI</name>
<evidence type="ECO:0000313" key="2">
    <source>
        <dbReference type="Proteomes" id="UP000257144"/>
    </source>
</evidence>
<keyword evidence="2" id="KW-1185">Reference proteome</keyword>
<dbReference type="AlphaFoldDB" id="A0A3D8GN56"/>
<comment type="caution">
    <text evidence="1">The sequence shown here is derived from an EMBL/GenBank/DDBJ whole genome shotgun (WGS) entry which is preliminary data.</text>
</comment>